<dbReference type="Proteomes" id="UP000886520">
    <property type="component" value="Chromosome 13"/>
</dbReference>
<evidence type="ECO:0000313" key="10">
    <source>
        <dbReference type="EMBL" id="KAI5071695.1"/>
    </source>
</evidence>
<dbReference type="PANTHER" id="PTHR13202:SF0">
    <property type="entry name" value="SIGNAL PEPTIDASE COMPLEX SUBUNIT 1"/>
    <property type="match status" value="1"/>
</dbReference>
<keyword evidence="11" id="KW-1185">Reference proteome</keyword>
<dbReference type="GO" id="GO:0006465">
    <property type="term" value="P:signal peptide processing"/>
    <property type="evidence" value="ECO:0007669"/>
    <property type="project" value="InterPro"/>
</dbReference>
<dbReference type="PANTHER" id="PTHR13202">
    <property type="entry name" value="MICROSOMAL SIGNAL PEPTIDASE 12 KDA SUBUNIT"/>
    <property type="match status" value="1"/>
</dbReference>
<keyword evidence="4 9" id="KW-0812">Transmembrane</keyword>
<sequence length="148" mass="17031">MYVWFASRWSSRSAESGNPSTSVVGAIFCTINRFLVLPSRLLSAIAAICTGFFTWSFKRMFIVYVGGVLLGMLVVVPDWEYFTKRHFTEWIEPMASDEESRKLQRARFPILKKTAKYAKREDIHIIGIVFILACTAFTGYFSWKFVTT</sequence>
<keyword evidence="5" id="KW-0256">Endoplasmic reticulum</keyword>
<protein>
    <recommendedName>
        <fullName evidence="3">Signal peptidase complex subunit 1</fullName>
    </recommendedName>
</protein>
<evidence type="ECO:0000256" key="6">
    <source>
        <dbReference type="ARBA" id="ARBA00022989"/>
    </source>
</evidence>
<evidence type="ECO:0000256" key="1">
    <source>
        <dbReference type="ARBA" id="ARBA00004477"/>
    </source>
</evidence>
<reference evidence="10" key="1">
    <citation type="submission" date="2021-01" db="EMBL/GenBank/DDBJ databases">
        <title>Adiantum capillus-veneris genome.</title>
        <authorList>
            <person name="Fang Y."/>
            <person name="Liao Q."/>
        </authorList>
    </citation>
    <scope>NUCLEOTIDE SEQUENCE</scope>
    <source>
        <strain evidence="10">H3</strain>
        <tissue evidence="10">Leaf</tissue>
    </source>
</reference>
<gene>
    <name evidence="10" type="ORF">GOP47_0013946</name>
</gene>
<evidence type="ECO:0000313" key="11">
    <source>
        <dbReference type="Proteomes" id="UP000886520"/>
    </source>
</evidence>
<name>A0A9D4ZFW0_ADICA</name>
<evidence type="ECO:0000256" key="4">
    <source>
        <dbReference type="ARBA" id="ARBA00022692"/>
    </source>
</evidence>
<proteinExistence type="inferred from homology"/>
<feature type="transmembrane region" description="Helical" evidence="9">
    <location>
        <begin position="61"/>
        <end position="79"/>
    </location>
</feature>
<dbReference type="Pfam" id="PF06645">
    <property type="entry name" value="SPC12"/>
    <property type="match status" value="1"/>
</dbReference>
<comment type="similarity">
    <text evidence="2">Belongs to the SPCS1 family.</text>
</comment>
<accession>A0A9D4ZFW0</accession>
<evidence type="ECO:0000256" key="9">
    <source>
        <dbReference type="SAM" id="Phobius"/>
    </source>
</evidence>
<evidence type="ECO:0000256" key="8">
    <source>
        <dbReference type="ARBA" id="ARBA00045204"/>
    </source>
</evidence>
<dbReference type="EMBL" id="JABFUD020000013">
    <property type="protein sequence ID" value="KAI5071695.1"/>
    <property type="molecule type" value="Genomic_DNA"/>
</dbReference>
<evidence type="ECO:0000256" key="3">
    <source>
        <dbReference type="ARBA" id="ARBA00017059"/>
    </source>
</evidence>
<dbReference type="GO" id="GO:0045047">
    <property type="term" value="P:protein targeting to ER"/>
    <property type="evidence" value="ECO:0007669"/>
    <property type="project" value="TreeGrafter"/>
</dbReference>
<evidence type="ECO:0000256" key="2">
    <source>
        <dbReference type="ARBA" id="ARBA00005245"/>
    </source>
</evidence>
<dbReference type="AlphaFoldDB" id="A0A9D4ZFW0"/>
<feature type="transmembrane region" description="Helical" evidence="9">
    <location>
        <begin position="123"/>
        <end position="143"/>
    </location>
</feature>
<keyword evidence="7 9" id="KW-0472">Membrane</keyword>
<organism evidence="10 11">
    <name type="scientific">Adiantum capillus-veneris</name>
    <name type="common">Maidenhair fern</name>
    <dbReference type="NCBI Taxonomy" id="13818"/>
    <lineage>
        <taxon>Eukaryota</taxon>
        <taxon>Viridiplantae</taxon>
        <taxon>Streptophyta</taxon>
        <taxon>Embryophyta</taxon>
        <taxon>Tracheophyta</taxon>
        <taxon>Polypodiopsida</taxon>
        <taxon>Polypodiidae</taxon>
        <taxon>Polypodiales</taxon>
        <taxon>Pteridineae</taxon>
        <taxon>Pteridaceae</taxon>
        <taxon>Vittarioideae</taxon>
        <taxon>Adiantum</taxon>
    </lineage>
</organism>
<dbReference type="GO" id="GO:0005787">
    <property type="term" value="C:signal peptidase complex"/>
    <property type="evidence" value="ECO:0007669"/>
    <property type="project" value="InterPro"/>
</dbReference>
<dbReference type="InterPro" id="IPR009542">
    <property type="entry name" value="Spc1/SPCS1"/>
</dbReference>
<comment type="subcellular location">
    <subcellularLocation>
        <location evidence="1">Endoplasmic reticulum membrane</location>
        <topology evidence="1">Multi-pass membrane protein</topology>
    </subcellularLocation>
</comment>
<evidence type="ECO:0000256" key="7">
    <source>
        <dbReference type="ARBA" id="ARBA00023136"/>
    </source>
</evidence>
<comment type="caution">
    <text evidence="10">The sequence shown here is derived from an EMBL/GenBank/DDBJ whole genome shotgun (WGS) entry which is preliminary data.</text>
</comment>
<keyword evidence="6 9" id="KW-1133">Transmembrane helix</keyword>
<comment type="function">
    <text evidence="8">Component of the signal peptidase complex (SPC) which catalyzes the cleavage of N-terminal signal sequences from nascent proteins as they are translocated into the lumen of the endoplasmic reticulum. Dispensable for SPC enzymatic activity.</text>
</comment>
<feature type="transmembrane region" description="Helical" evidence="9">
    <location>
        <begin position="34"/>
        <end position="55"/>
    </location>
</feature>
<dbReference type="OrthoDB" id="1911454at2759"/>
<evidence type="ECO:0000256" key="5">
    <source>
        <dbReference type="ARBA" id="ARBA00022824"/>
    </source>
</evidence>